<feature type="transmembrane region" description="Helical" evidence="9">
    <location>
        <begin position="225"/>
        <end position="246"/>
    </location>
</feature>
<keyword evidence="4 9" id="KW-1133">Transmembrane helix</keyword>
<keyword evidence="6 9" id="KW-0472">Membrane</keyword>
<dbReference type="CDD" id="cd00038">
    <property type="entry name" value="CAP_ED"/>
    <property type="match status" value="2"/>
</dbReference>
<feature type="domain" description="Cyclic nucleotide-binding" evidence="10">
    <location>
        <begin position="422"/>
        <end position="523"/>
    </location>
</feature>
<dbReference type="Pfam" id="PF00027">
    <property type="entry name" value="cNMP_binding"/>
    <property type="match status" value="1"/>
</dbReference>
<dbReference type="InterPro" id="IPR000595">
    <property type="entry name" value="cNMP-bd_dom"/>
</dbReference>
<dbReference type="InterPro" id="IPR018490">
    <property type="entry name" value="cNMP-bd_dom_sf"/>
</dbReference>
<organism evidence="11 12">
    <name type="scientific">Stylonychia lemnae</name>
    <name type="common">Ciliate</name>
    <dbReference type="NCBI Taxonomy" id="5949"/>
    <lineage>
        <taxon>Eukaryota</taxon>
        <taxon>Sar</taxon>
        <taxon>Alveolata</taxon>
        <taxon>Ciliophora</taxon>
        <taxon>Intramacronucleata</taxon>
        <taxon>Spirotrichea</taxon>
        <taxon>Stichotrichia</taxon>
        <taxon>Sporadotrichida</taxon>
        <taxon>Oxytrichidae</taxon>
        <taxon>Stylonychinae</taxon>
        <taxon>Stylonychia</taxon>
    </lineage>
</organism>
<feature type="transmembrane region" description="Helical" evidence="9">
    <location>
        <begin position="273"/>
        <end position="292"/>
    </location>
</feature>
<evidence type="ECO:0000256" key="9">
    <source>
        <dbReference type="SAM" id="Phobius"/>
    </source>
</evidence>
<reference evidence="11 12" key="1">
    <citation type="submission" date="2014-06" db="EMBL/GenBank/DDBJ databases">
        <authorList>
            <person name="Swart Estienne"/>
        </authorList>
    </citation>
    <scope>NUCLEOTIDE SEQUENCE [LARGE SCALE GENOMIC DNA]</scope>
    <source>
        <strain evidence="11 12">130c</strain>
    </source>
</reference>
<evidence type="ECO:0000313" key="12">
    <source>
        <dbReference type="Proteomes" id="UP000039865"/>
    </source>
</evidence>
<evidence type="ECO:0000256" key="3">
    <source>
        <dbReference type="ARBA" id="ARBA00022692"/>
    </source>
</evidence>
<evidence type="ECO:0000256" key="8">
    <source>
        <dbReference type="SAM" id="MobiDB-lite"/>
    </source>
</evidence>
<keyword evidence="7" id="KW-0407">Ion channel</keyword>
<evidence type="ECO:0000256" key="6">
    <source>
        <dbReference type="ARBA" id="ARBA00023136"/>
    </source>
</evidence>
<name>A0A078AMS5_STYLE</name>
<dbReference type="PANTHER" id="PTHR45689">
    <property type="entry name" value="I[[H]] CHANNEL, ISOFORM E"/>
    <property type="match status" value="1"/>
</dbReference>
<evidence type="ECO:0000259" key="10">
    <source>
        <dbReference type="PROSITE" id="PS50042"/>
    </source>
</evidence>
<keyword evidence="5" id="KW-0406">Ion transport</keyword>
<dbReference type="OrthoDB" id="313376at2759"/>
<dbReference type="InterPro" id="IPR014710">
    <property type="entry name" value="RmlC-like_jellyroll"/>
</dbReference>
<dbReference type="Gene3D" id="1.10.287.630">
    <property type="entry name" value="Helix hairpin bin"/>
    <property type="match status" value="1"/>
</dbReference>
<keyword evidence="2" id="KW-0813">Transport</keyword>
<evidence type="ECO:0000256" key="5">
    <source>
        <dbReference type="ARBA" id="ARBA00023065"/>
    </source>
</evidence>
<gene>
    <name evidence="11" type="primary">Contig1205.g1305</name>
    <name evidence="11" type="ORF">STYLEM_12743</name>
</gene>
<feature type="transmembrane region" description="Helical" evidence="9">
    <location>
        <begin position="299"/>
        <end position="323"/>
    </location>
</feature>
<dbReference type="InterPro" id="IPR003938">
    <property type="entry name" value="K_chnl_volt-dep_EAG/ELK/ERG"/>
</dbReference>
<dbReference type="EMBL" id="CCKQ01012092">
    <property type="protein sequence ID" value="CDW83695.1"/>
    <property type="molecule type" value="Genomic_DNA"/>
</dbReference>
<dbReference type="GO" id="GO:0035725">
    <property type="term" value="P:sodium ion transmembrane transport"/>
    <property type="evidence" value="ECO:0007669"/>
    <property type="project" value="TreeGrafter"/>
</dbReference>
<dbReference type="Gene3D" id="1.10.287.70">
    <property type="match status" value="1"/>
</dbReference>
<dbReference type="PRINTS" id="PR01463">
    <property type="entry name" value="EAGCHANLFMLY"/>
</dbReference>
<evidence type="ECO:0000256" key="4">
    <source>
        <dbReference type="ARBA" id="ARBA00022989"/>
    </source>
</evidence>
<dbReference type="PANTHER" id="PTHR45689:SF5">
    <property type="entry name" value="I[[H]] CHANNEL, ISOFORM E"/>
    <property type="match status" value="1"/>
</dbReference>
<dbReference type="GO" id="GO:0005249">
    <property type="term" value="F:voltage-gated potassium channel activity"/>
    <property type="evidence" value="ECO:0007669"/>
    <property type="project" value="InterPro"/>
</dbReference>
<dbReference type="SUPFAM" id="SSF51206">
    <property type="entry name" value="cAMP-binding domain-like"/>
    <property type="match status" value="2"/>
</dbReference>
<dbReference type="AlphaFoldDB" id="A0A078AMS5"/>
<proteinExistence type="predicted"/>
<dbReference type="SUPFAM" id="SSF81324">
    <property type="entry name" value="Voltage-gated potassium channels"/>
    <property type="match status" value="1"/>
</dbReference>
<dbReference type="InParanoid" id="A0A078AMS5"/>
<dbReference type="InterPro" id="IPR005821">
    <property type="entry name" value="Ion_trans_dom"/>
</dbReference>
<keyword evidence="3 9" id="KW-0812">Transmembrane</keyword>
<feature type="domain" description="Cyclic nucleotide-binding" evidence="10">
    <location>
        <begin position="540"/>
        <end position="653"/>
    </location>
</feature>
<accession>A0A078AMS5</accession>
<dbReference type="GO" id="GO:0003254">
    <property type="term" value="P:regulation of membrane depolarization"/>
    <property type="evidence" value="ECO:0007669"/>
    <property type="project" value="TreeGrafter"/>
</dbReference>
<evidence type="ECO:0000256" key="1">
    <source>
        <dbReference type="ARBA" id="ARBA00004141"/>
    </source>
</evidence>
<dbReference type="GO" id="GO:0098855">
    <property type="term" value="C:HCN channel complex"/>
    <property type="evidence" value="ECO:0007669"/>
    <property type="project" value="TreeGrafter"/>
</dbReference>
<dbReference type="Proteomes" id="UP000039865">
    <property type="component" value="Unassembled WGS sequence"/>
</dbReference>
<evidence type="ECO:0000256" key="7">
    <source>
        <dbReference type="ARBA" id="ARBA00023303"/>
    </source>
</evidence>
<dbReference type="PROSITE" id="PS50042">
    <property type="entry name" value="CNMP_BINDING_3"/>
    <property type="match status" value="2"/>
</dbReference>
<dbReference type="Gene3D" id="2.60.120.10">
    <property type="entry name" value="Jelly Rolls"/>
    <property type="match status" value="2"/>
</dbReference>
<feature type="region of interest" description="Disordered" evidence="8">
    <location>
        <begin position="799"/>
        <end position="819"/>
    </location>
</feature>
<dbReference type="Pfam" id="PF00520">
    <property type="entry name" value="Ion_trans"/>
    <property type="match status" value="1"/>
</dbReference>
<dbReference type="InterPro" id="IPR051413">
    <property type="entry name" value="K/Na_HCN_channel"/>
</dbReference>
<dbReference type="OMA" id="MITANIF"/>
<protein>
    <submittedName>
        <fullName evidence="11">Cyclic nucleotide-binding protein</fullName>
    </submittedName>
</protein>
<sequence length="819" mass="95652">MAGSKVANIEDIKNQIAYNVNNELESFTSKMLDDDDLSKNTQDSAMDPSSSLLVEKRQKYYEESMLKNAKKKFSSDLINENNKSTASLKKEISDNSTSKEIQVKLQTFKPAYNDTTENKIAEYIIDLMFLFDIIFNFRATYIESSTGEEIYDPKRIAYKYLTGYRFYLDLFSTIPFDKIFSPLVNADAEQFLSALGMLKLFRITKISGLIQKINVSRATKAMFKVLQLIFFLVLFIHFQACIYFFIARQYEEWIPNEDFIYRKTEIFSMSPSYQYWVCMYYSAMLFSISDMVAATTAELAFTSVMMLICAMITANIFGLIAVLTSQMNEKSSKFQEQMDIANTAMKNIKLSLQLRNEVCYYLLMTRTTQDQQEEFQRFLDDISPSLRIEIQNEIFMIAIKKNELLMLVASKHDKHLKLIDIIVKNLEIQLESPENEIVKQGSDDTEAMYFVQKGDCSVLVQDKIGLEAGIKREVSLIYNCRRTATVTANNYCTLARLSINTYRTIANKHPIWVKEMKEQIFVYDDDVKVFMQENLKKVQYLKSLDEDIFHEVMFNFTQETFDRGAFLFKESEQSNAMFVVKNGIVEISCQIENQELVIERLYRGSIINHRSFLVADKSDISCKCAQTMTLFYLTFDQIKRLRMKNSKLNQEILAIESSVKAKENPYIIDYIMSRGVQHNVNRSREVEDKRNDLTCTLKNMVLYHLINFKIAQKKPSFKEVIAQVIRKKKEEMKKQRKRKLAMLMGEQVDEDEDEIEGFNKDQTEQVIEQLTTVRKKFTKNNQDLEQLDKIVKEYTEKSEIQVEQPNTPKFRRDKNSIQL</sequence>
<keyword evidence="12" id="KW-1185">Reference proteome</keyword>
<comment type="subcellular location">
    <subcellularLocation>
        <location evidence="1">Membrane</location>
        <topology evidence="1">Multi-pass membrane protein</topology>
    </subcellularLocation>
</comment>
<evidence type="ECO:0000256" key="2">
    <source>
        <dbReference type="ARBA" id="ARBA00022448"/>
    </source>
</evidence>
<evidence type="ECO:0000313" key="11">
    <source>
        <dbReference type="EMBL" id="CDW83695.1"/>
    </source>
</evidence>